<dbReference type="RefSeq" id="XP_043057292.1">
    <property type="nucleotide sequence ID" value="XM_043206107.1"/>
</dbReference>
<evidence type="ECO:0000313" key="3">
    <source>
        <dbReference type="Proteomes" id="UP001196530"/>
    </source>
</evidence>
<reference evidence="2" key="1">
    <citation type="journal article" date="2021" name="G3 (Bethesda)">
        <title>Genomic diversity, chromosomal rearrangements, and interspecies hybridization in the ogataea polymorpha species complex.</title>
        <authorList>
            <person name="Hanson S.J."/>
            <person name="Cinneide E.O."/>
            <person name="Salzberg L.I."/>
            <person name="Wolfe K.H."/>
            <person name="McGowan J."/>
            <person name="Fitzpatrick D.A."/>
            <person name="Matlin K."/>
        </authorList>
    </citation>
    <scope>NUCLEOTIDE SEQUENCE</scope>
    <source>
        <strain evidence="2">61-244</strain>
    </source>
</reference>
<gene>
    <name evidence="2" type="ORF">KL928_005311</name>
</gene>
<organism evidence="2 3">
    <name type="scientific">Pichia angusta</name>
    <name type="common">Yeast</name>
    <name type="synonym">Hansenula polymorpha</name>
    <dbReference type="NCBI Taxonomy" id="870730"/>
    <lineage>
        <taxon>Eukaryota</taxon>
        <taxon>Fungi</taxon>
        <taxon>Dikarya</taxon>
        <taxon>Ascomycota</taxon>
        <taxon>Saccharomycotina</taxon>
        <taxon>Pichiomycetes</taxon>
        <taxon>Pichiales</taxon>
        <taxon>Pichiaceae</taxon>
        <taxon>Ogataea</taxon>
    </lineage>
</organism>
<evidence type="ECO:0000313" key="2">
    <source>
        <dbReference type="EMBL" id="KAG7815712.1"/>
    </source>
</evidence>
<dbReference type="EMBL" id="JAHLUX010000014">
    <property type="protein sequence ID" value="KAG7815712.1"/>
    <property type="molecule type" value="Genomic_DNA"/>
</dbReference>
<dbReference type="AlphaFoldDB" id="A0AAN6I2Z6"/>
<proteinExistence type="predicted"/>
<evidence type="ECO:0000256" key="1">
    <source>
        <dbReference type="SAM" id="MobiDB-lite"/>
    </source>
</evidence>
<dbReference type="GeneID" id="66129362"/>
<feature type="region of interest" description="Disordered" evidence="1">
    <location>
        <begin position="1"/>
        <end position="21"/>
    </location>
</feature>
<feature type="non-terminal residue" evidence="2">
    <location>
        <position position="58"/>
    </location>
</feature>
<dbReference type="Proteomes" id="UP001196530">
    <property type="component" value="Unassembled WGS sequence"/>
</dbReference>
<comment type="caution">
    <text evidence="2">The sequence shown here is derived from an EMBL/GenBank/DDBJ whole genome shotgun (WGS) entry which is preliminary data.</text>
</comment>
<sequence length="58" mass="6294">MIGDPHPVFPKKRSKSEGHRSNCGWKGVANLLQSYKSVALHNGSSNWVSCEVVKTALG</sequence>
<accession>A0AAN6I2Z6</accession>
<name>A0AAN6I2Z6_PICAN</name>
<protein>
    <submittedName>
        <fullName evidence="2">Uncharacterized protein</fullName>
    </submittedName>
</protein>